<evidence type="ECO:0000313" key="2">
    <source>
        <dbReference type="Proteomes" id="UP000501648"/>
    </source>
</evidence>
<dbReference type="Proteomes" id="UP000501648">
    <property type="component" value="Chromosome"/>
</dbReference>
<proteinExistence type="predicted"/>
<organism evidence="1 2">
    <name type="scientific">Herbaspirillum rubrisubalbicans Os34</name>
    <dbReference type="NCBI Taxonomy" id="1235827"/>
    <lineage>
        <taxon>Bacteria</taxon>
        <taxon>Pseudomonadati</taxon>
        <taxon>Pseudomonadota</taxon>
        <taxon>Betaproteobacteria</taxon>
        <taxon>Burkholderiales</taxon>
        <taxon>Oxalobacteraceae</taxon>
        <taxon>Herbaspirillum</taxon>
    </lineage>
</organism>
<dbReference type="Gene3D" id="1.20.1270.140">
    <property type="entry name" value="AvrPto"/>
    <property type="match status" value="1"/>
</dbReference>
<evidence type="ECO:0000313" key="1">
    <source>
        <dbReference type="EMBL" id="QJQ01106.1"/>
    </source>
</evidence>
<dbReference type="InterPro" id="IPR020996">
    <property type="entry name" value="T3SS_AvrPto"/>
</dbReference>
<dbReference type="AlphaFoldDB" id="A0A6M3ZRC1"/>
<dbReference type="InterPro" id="IPR036532">
    <property type="entry name" value="AvrPto_sf"/>
</dbReference>
<protein>
    <submittedName>
        <fullName evidence="1">Type III effector</fullName>
    </submittedName>
</protein>
<reference evidence="1 2" key="1">
    <citation type="journal article" date="2012" name="J. Bacteriol.">
        <title>Genome sequence of the pathogenic Herbaspirillum seropedicae strain Os34, isolated from rice roots.</title>
        <authorList>
            <person name="Ye W."/>
            <person name="Ye S."/>
            <person name="Liu J."/>
            <person name="Chang S."/>
            <person name="Chen M."/>
            <person name="Zhu B."/>
            <person name="Guo L."/>
            <person name="An Q."/>
        </authorList>
    </citation>
    <scope>NUCLEOTIDE SEQUENCE [LARGE SCALE GENOMIC DNA]</scope>
    <source>
        <strain evidence="1 2">Os34</strain>
    </source>
</reference>
<gene>
    <name evidence="1" type="ORF">C798_12930</name>
</gene>
<accession>A0A6M3ZRC1</accession>
<dbReference type="Pfam" id="PF11592">
    <property type="entry name" value="AvrPto"/>
    <property type="match status" value="1"/>
</dbReference>
<dbReference type="EMBL" id="CP008956">
    <property type="protein sequence ID" value="QJQ01106.1"/>
    <property type="molecule type" value="Genomic_DNA"/>
</dbReference>
<dbReference type="RefSeq" id="WP_081584546.1">
    <property type="nucleotide sequence ID" value="NZ_CP008956.1"/>
</dbReference>
<name>A0A6M3ZRC1_9BURK</name>
<dbReference type="SUPFAM" id="SSF116854">
    <property type="entry name" value="Avirulence protein AvrPto"/>
    <property type="match status" value="1"/>
</dbReference>
<sequence>MGNFCVGSSSGANAVSSPDHEVTISAAQILEKRNELQNSAGLPQDQYDFVSNQAPGGLRDRYNRLFRETTNSLQMADMQYAFIARTSYVNPEITPAETLDDLNNKIQAWADMREALVTAMVSHIDPYRQVLNPSGSRRIGYQTF</sequence>